<evidence type="ECO:0000313" key="1">
    <source>
        <dbReference type="EMBL" id="EGD92456.1"/>
    </source>
</evidence>
<protein>
    <submittedName>
        <fullName evidence="1">Uncharacterized protein</fullName>
    </submittedName>
</protein>
<accession>F2RMA7</accession>
<dbReference type="EMBL" id="GG698477">
    <property type="protein sequence ID" value="EGD92456.1"/>
    <property type="molecule type" value="Genomic_DNA"/>
</dbReference>
<proteinExistence type="predicted"/>
<organism evidence="1 2">
    <name type="scientific">Trichophyton tonsurans (strain CBS 112818)</name>
    <name type="common">Scalp ringworm fungus</name>
    <dbReference type="NCBI Taxonomy" id="647933"/>
    <lineage>
        <taxon>Eukaryota</taxon>
        <taxon>Fungi</taxon>
        <taxon>Dikarya</taxon>
        <taxon>Ascomycota</taxon>
        <taxon>Pezizomycotina</taxon>
        <taxon>Eurotiomycetes</taxon>
        <taxon>Eurotiomycetidae</taxon>
        <taxon>Onygenales</taxon>
        <taxon>Arthrodermataceae</taxon>
        <taxon>Trichophyton</taxon>
    </lineage>
</organism>
<dbReference type="AlphaFoldDB" id="F2RMA7"/>
<dbReference type="Proteomes" id="UP000009172">
    <property type="component" value="Unassembled WGS sequence"/>
</dbReference>
<dbReference type="HOGENOM" id="CLU_1887248_0_0_1"/>
<evidence type="ECO:0000313" key="2">
    <source>
        <dbReference type="Proteomes" id="UP000009172"/>
    </source>
</evidence>
<sequence>MATVATEKRWMGGLLTARAKLAVDKQQTNNRTGWPTCLSSRTLISPSCAFSPVSPVGMGWDACLTKWAGGSVFSRTEQGSAARGPCAGWAALLCPIDAFQREVGKDPWSLIPGGATNSWPVEAISRAHHYGDAGE</sequence>
<reference evidence="2" key="1">
    <citation type="journal article" date="2012" name="MBio">
        <title>Comparative genome analysis of Trichophyton rubrum and related dermatophytes reveals candidate genes involved in infection.</title>
        <authorList>
            <person name="Martinez D.A."/>
            <person name="Oliver B.G."/>
            <person name="Graeser Y."/>
            <person name="Goldberg J.M."/>
            <person name="Li W."/>
            <person name="Martinez-Rossi N.M."/>
            <person name="Monod M."/>
            <person name="Shelest E."/>
            <person name="Barton R.C."/>
            <person name="Birch E."/>
            <person name="Brakhage A.A."/>
            <person name="Chen Z."/>
            <person name="Gurr S.J."/>
            <person name="Heiman D."/>
            <person name="Heitman J."/>
            <person name="Kosti I."/>
            <person name="Rossi A."/>
            <person name="Saif S."/>
            <person name="Samalova M."/>
            <person name="Saunders C.W."/>
            <person name="Shea T."/>
            <person name="Summerbell R.C."/>
            <person name="Xu J."/>
            <person name="Young S."/>
            <person name="Zeng Q."/>
            <person name="Birren B.W."/>
            <person name="Cuomo C.A."/>
            <person name="White T.C."/>
        </authorList>
    </citation>
    <scope>NUCLEOTIDE SEQUENCE [LARGE SCALE GENOMIC DNA]</scope>
    <source>
        <strain evidence="2">CBS 112818</strain>
    </source>
</reference>
<name>F2RMA7_TRIT1</name>
<keyword evidence="2" id="KW-1185">Reference proteome</keyword>
<gene>
    <name evidence="1" type="ORF">TESG_00032</name>
</gene>